<dbReference type="Gene3D" id="3.40.50.300">
    <property type="entry name" value="P-loop containing nucleotide triphosphate hydrolases"/>
    <property type="match status" value="1"/>
</dbReference>
<gene>
    <name evidence="5" type="ORF">PGQ11_001960</name>
</gene>
<evidence type="ECO:0000256" key="3">
    <source>
        <dbReference type="PROSITE-ProRule" id="PRU00023"/>
    </source>
</evidence>
<dbReference type="PROSITE" id="PS50175">
    <property type="entry name" value="ASP_PROT_RETROV"/>
    <property type="match status" value="1"/>
</dbReference>
<feature type="repeat" description="ANK" evidence="3">
    <location>
        <begin position="1108"/>
        <end position="1140"/>
    </location>
</feature>
<dbReference type="Pfam" id="PF22939">
    <property type="entry name" value="WHD_GPIID"/>
    <property type="match status" value="1"/>
</dbReference>
<dbReference type="PANTHER" id="PTHR24198:SF165">
    <property type="entry name" value="ANKYRIN REPEAT-CONTAINING PROTEIN-RELATED"/>
    <property type="match status" value="1"/>
</dbReference>
<evidence type="ECO:0000259" key="4">
    <source>
        <dbReference type="PROSITE" id="PS50175"/>
    </source>
</evidence>
<dbReference type="Pfam" id="PF12796">
    <property type="entry name" value="Ank_2"/>
    <property type="match status" value="3"/>
</dbReference>
<evidence type="ECO:0000256" key="1">
    <source>
        <dbReference type="ARBA" id="ARBA00022737"/>
    </source>
</evidence>
<evidence type="ECO:0000313" key="5">
    <source>
        <dbReference type="EMBL" id="KAK8877014.1"/>
    </source>
</evidence>
<accession>A0ABR2JGV6</accession>
<feature type="repeat" description="ANK" evidence="3">
    <location>
        <begin position="1040"/>
        <end position="1073"/>
    </location>
</feature>
<evidence type="ECO:0000313" key="6">
    <source>
        <dbReference type="Proteomes" id="UP001390339"/>
    </source>
</evidence>
<organism evidence="5 6">
    <name type="scientific">Apiospora arundinis</name>
    <dbReference type="NCBI Taxonomy" id="335852"/>
    <lineage>
        <taxon>Eukaryota</taxon>
        <taxon>Fungi</taxon>
        <taxon>Dikarya</taxon>
        <taxon>Ascomycota</taxon>
        <taxon>Pezizomycotina</taxon>
        <taxon>Sordariomycetes</taxon>
        <taxon>Xylariomycetidae</taxon>
        <taxon>Amphisphaeriales</taxon>
        <taxon>Apiosporaceae</taxon>
        <taxon>Apiospora</taxon>
    </lineage>
</organism>
<dbReference type="PANTHER" id="PTHR24198">
    <property type="entry name" value="ANKYRIN REPEAT AND PROTEIN KINASE DOMAIN-CONTAINING PROTEIN"/>
    <property type="match status" value="1"/>
</dbReference>
<sequence length="1265" mass="140838">MKLGKLCPLFADYQALYPGLVGLQKALVDFHASIIRCCAHLIKTLQRPLHHQLLKSLLVSFEQEFKPDLDETWRYSNLVEKEIHLAKAQADRQDQHLQAVERQEASKGRTLIGRFTGRADDALRKLHQMQLQRDERAARERKQRLLDSLSTRDYLRLYKQNCRKRWQDTASWIFQMPDFQKWLLGESPVLWCSGRIGSGKTITTASVIQHVLRRKGPIEGPVSYFFEQSNGAGSVSTNEVLKSILRQRLDPTNISENVEIALRSLDVSSDLDDILDILRQSIPPGASYIMIDGIDECHQSDRRELLTALSSLISSNDSIRLFLSGRTGIQDEVKACFKQVSHIILDSEATRHDITQYIEGVIDYKVEIGELRVGDSNLVGEIKSALAEGAQGMYTTPYILLQCYFLIDQCPRFLWAYLQVKEITSKPSDEDIRIALINLPKDLNGIFNRALQRIRAGTHAKESQKVFTWIKAAVRPLTLEQIREAIAIQATQQFSEPSRHCNDMDKIALWCENLVEAEEESQCVQFVHHSVRTFLLGISTDDTLASFHLNMDEANHKLGEICLTYLNFNDFKRALITRPTRPKPLAIRNPIGIVNATAKPGSRLATIYQKVIKPRSEAFDLRRSIDVGESTTTTEISQTLTDEYPLLGYVAEHWIYHTKLVRRSDSRTWKILEYAISFKLQIAKLPWSSGSQSNDYALRWAKKHHHYAIIRLLWSDTHVEMMKWADDHDDLAFFDMLFKEMGEADYNRRSDVLVYAASLGHLEAVNEMERRRKATEKNHSERAKAMVGAARRGHINVIETLIDWGVDTDIQLNMKITPLEAAAGNGQLEVVDRLLLQQAKVNFWNSLAEAAARGCVSVVERLLQSGANVEGRAAIAESPLTRAIKGGHREVVDILLAVGANVNSGVVEGRHYPLLAATLGGHVEILDNLLDAGADDIRAQVPAFLQVKPTDTKQMILHRKLLEHEVKLSEIAARPRTMLHVAAKLGRAEHAFALLKAGIRVDAVDETGSTALLFAIRAGSSSTVRTLLEAGADANVVDESGSSLLLVAMQNKADSSIIEALLEAGADASVIDESGSGLLLMAVRHKADLSIIKALLKAGTNSEAMNMDKDMALYVAVRDESLSIVETLLKAGIKTNIVDRDGNTLLHIAASYNTNPSVADALIRAGVRVDAVNKSGSNPLHVAAAGLWPLVVRRLCDTGSDVLNATDGNGNTALHIAARGGRWNVAKAVFGTYGINKEIENSRGETARKVAKDSNDWPVWVLHNF</sequence>
<name>A0ABR2JGV6_9PEZI</name>
<dbReference type="Gene3D" id="1.25.40.20">
    <property type="entry name" value="Ankyrin repeat-containing domain"/>
    <property type="match status" value="2"/>
</dbReference>
<dbReference type="Pfam" id="PF24883">
    <property type="entry name" value="NPHP3_N"/>
    <property type="match status" value="1"/>
</dbReference>
<feature type="repeat" description="ANK" evidence="3">
    <location>
        <begin position="814"/>
        <end position="846"/>
    </location>
</feature>
<dbReference type="InterPro" id="IPR056884">
    <property type="entry name" value="NPHP3-like_N"/>
</dbReference>
<comment type="caution">
    <text evidence="5">The sequence shown here is derived from an EMBL/GenBank/DDBJ whole genome shotgun (WGS) entry which is preliminary data.</text>
</comment>
<dbReference type="InterPro" id="IPR027417">
    <property type="entry name" value="P-loop_NTPase"/>
</dbReference>
<evidence type="ECO:0000256" key="2">
    <source>
        <dbReference type="ARBA" id="ARBA00023043"/>
    </source>
</evidence>
<feature type="repeat" description="ANK" evidence="3">
    <location>
        <begin position="1007"/>
        <end position="1039"/>
    </location>
</feature>
<dbReference type="EMBL" id="JAPCWZ010000002">
    <property type="protein sequence ID" value="KAK8877014.1"/>
    <property type="molecule type" value="Genomic_DNA"/>
</dbReference>
<dbReference type="InterPro" id="IPR054471">
    <property type="entry name" value="GPIID_WHD"/>
</dbReference>
<protein>
    <submittedName>
        <fullName evidence="5">Ankyrin repeat protein</fullName>
    </submittedName>
</protein>
<feature type="repeat" description="ANK" evidence="3">
    <location>
        <begin position="875"/>
        <end position="903"/>
    </location>
</feature>
<dbReference type="Proteomes" id="UP001390339">
    <property type="component" value="Unassembled WGS sequence"/>
</dbReference>
<dbReference type="PROSITE" id="PS50297">
    <property type="entry name" value="ANK_REP_REGION"/>
    <property type="match status" value="3"/>
</dbReference>
<dbReference type="InterPro" id="IPR036770">
    <property type="entry name" value="Ankyrin_rpt-contain_sf"/>
</dbReference>
<feature type="repeat" description="ANK" evidence="3">
    <location>
        <begin position="974"/>
        <end position="1006"/>
    </location>
</feature>
<keyword evidence="6" id="KW-1185">Reference proteome</keyword>
<reference evidence="5 6" key="1">
    <citation type="journal article" date="2024" name="IMA Fungus">
        <title>Apiospora arundinis, a panoply of carbohydrate-active enzymes and secondary metabolites.</title>
        <authorList>
            <person name="Sorensen T."/>
            <person name="Petersen C."/>
            <person name="Muurmann A.T."/>
            <person name="Christiansen J.V."/>
            <person name="Brundto M.L."/>
            <person name="Overgaard C.K."/>
            <person name="Boysen A.T."/>
            <person name="Wollenberg R.D."/>
            <person name="Larsen T.O."/>
            <person name="Sorensen J.L."/>
            <person name="Nielsen K.L."/>
            <person name="Sondergaard T.E."/>
        </authorList>
    </citation>
    <scope>NUCLEOTIDE SEQUENCE [LARGE SCALE GENOMIC DNA]</scope>
    <source>
        <strain evidence="5 6">AAU 773</strain>
    </source>
</reference>
<keyword evidence="2 3" id="KW-0040">ANK repeat</keyword>
<dbReference type="SUPFAM" id="SSF52540">
    <property type="entry name" value="P-loop containing nucleoside triphosphate hydrolases"/>
    <property type="match status" value="1"/>
</dbReference>
<dbReference type="SUPFAM" id="SSF48403">
    <property type="entry name" value="Ankyrin repeat"/>
    <property type="match status" value="3"/>
</dbReference>
<keyword evidence="1" id="KW-0677">Repeat</keyword>
<feature type="repeat" description="ANK" evidence="3">
    <location>
        <begin position="1141"/>
        <end position="1174"/>
    </location>
</feature>
<proteinExistence type="predicted"/>
<dbReference type="SMART" id="SM00248">
    <property type="entry name" value="ANK"/>
    <property type="match status" value="13"/>
</dbReference>
<dbReference type="InterPro" id="IPR001995">
    <property type="entry name" value="Peptidase_A2_cat"/>
</dbReference>
<dbReference type="InterPro" id="IPR002110">
    <property type="entry name" value="Ankyrin_rpt"/>
</dbReference>
<feature type="domain" description="Peptidase A2" evidence="4">
    <location>
        <begin position="1058"/>
        <end position="1073"/>
    </location>
</feature>
<dbReference type="PROSITE" id="PS50088">
    <property type="entry name" value="ANK_REPEAT"/>
    <property type="match status" value="7"/>
</dbReference>